<gene>
    <name evidence="2" type="ORF">QNH24_17380</name>
</gene>
<evidence type="ECO:0000256" key="1">
    <source>
        <dbReference type="SAM" id="Phobius"/>
    </source>
</evidence>
<sequence>MSNDMLLVEGQSKGSRLHKIWFVVVLFLILVIGVIVFYYLFNKDLNFETYKTVVGKTTENSLGSLTLNEVIVDDNQILLNATFKPENDTHFDYQIFFFPQVLINGKEFTVRNGGQSIAQSDKTYTIYSSVKLSELPKDETLNLDIRYNDWNGKKEIDEPWNFQVEASQKHLQNDRNVFSVKKKLKLIDGQQITIDRVVSTPISTTIYFHSDTALLNNAIQFNIQSTSGELWRLNAAYPLNEDNTKWGVRLDALYLTEKTYHLIPIATDGNELGSKIKMTKK</sequence>
<accession>A0AAX3WTJ4</accession>
<reference evidence="2" key="1">
    <citation type="submission" date="2023-05" db="EMBL/GenBank/DDBJ databases">
        <title>Comparative genomics of Bacillaceae isolates and their secondary metabolite potential.</title>
        <authorList>
            <person name="Song L."/>
            <person name="Nielsen L.J."/>
            <person name="Mohite O."/>
            <person name="Xu X."/>
            <person name="Weber T."/>
            <person name="Kovacs A.T."/>
        </authorList>
    </citation>
    <scope>NUCLEOTIDE SEQUENCE</scope>
    <source>
        <strain evidence="2">LY1</strain>
    </source>
</reference>
<keyword evidence="1" id="KW-0472">Membrane</keyword>
<feature type="transmembrane region" description="Helical" evidence="1">
    <location>
        <begin position="20"/>
        <end position="41"/>
    </location>
</feature>
<dbReference type="Gene3D" id="2.60.40.1630">
    <property type="entry name" value="bacillus anthracis domain"/>
    <property type="match status" value="1"/>
</dbReference>
<evidence type="ECO:0000313" key="3">
    <source>
        <dbReference type="Proteomes" id="UP001178322"/>
    </source>
</evidence>
<dbReference type="Proteomes" id="UP001178322">
    <property type="component" value="Chromosome"/>
</dbReference>
<evidence type="ECO:0000313" key="2">
    <source>
        <dbReference type="EMBL" id="WHY50088.1"/>
    </source>
</evidence>
<dbReference type="EMBL" id="CP126101">
    <property type="protein sequence ID" value="WHY50088.1"/>
    <property type="molecule type" value="Genomic_DNA"/>
</dbReference>
<protein>
    <submittedName>
        <fullName evidence="2">DUF4179 domain-containing protein</fullName>
    </submittedName>
</protein>
<dbReference type="AlphaFoldDB" id="A0AAX3WTJ4"/>
<keyword evidence="1" id="KW-0812">Transmembrane</keyword>
<name>A0AAX3WTJ4_9BACI</name>
<organism evidence="2 3">
    <name type="scientific">Lysinibacillus pakistanensis</name>
    <dbReference type="NCBI Taxonomy" id="759811"/>
    <lineage>
        <taxon>Bacteria</taxon>
        <taxon>Bacillati</taxon>
        <taxon>Bacillota</taxon>
        <taxon>Bacilli</taxon>
        <taxon>Bacillales</taxon>
        <taxon>Bacillaceae</taxon>
        <taxon>Lysinibacillus</taxon>
    </lineage>
</organism>
<proteinExistence type="predicted"/>
<keyword evidence="1" id="KW-1133">Transmembrane helix</keyword>
<dbReference type="RefSeq" id="WP_283868784.1">
    <property type="nucleotide sequence ID" value="NZ_CP126101.1"/>
</dbReference>